<dbReference type="InterPro" id="IPR004360">
    <property type="entry name" value="Glyas_Fos-R_dOase_dom"/>
</dbReference>
<dbReference type="SUPFAM" id="SSF54593">
    <property type="entry name" value="Glyoxalase/Bleomycin resistance protein/Dihydroxybiphenyl dioxygenase"/>
    <property type="match status" value="1"/>
</dbReference>
<dbReference type="Proteomes" id="UP000078572">
    <property type="component" value="Chromosome 2"/>
</dbReference>
<organism evidence="1 2">
    <name type="scientific">Ralstonia insidiosa</name>
    <dbReference type="NCBI Taxonomy" id="190721"/>
    <lineage>
        <taxon>Bacteria</taxon>
        <taxon>Pseudomonadati</taxon>
        <taxon>Pseudomonadota</taxon>
        <taxon>Betaproteobacteria</taxon>
        <taxon>Burkholderiales</taxon>
        <taxon>Burkholderiaceae</taxon>
        <taxon>Ralstonia</taxon>
    </lineage>
</organism>
<dbReference type="EMBL" id="CP016023">
    <property type="protein sequence ID" value="ANJ74967.1"/>
    <property type="molecule type" value="Genomic_DNA"/>
</dbReference>
<evidence type="ECO:0000313" key="1">
    <source>
        <dbReference type="EMBL" id="ANJ74967.1"/>
    </source>
</evidence>
<dbReference type="InterPro" id="IPR029068">
    <property type="entry name" value="Glyas_Bleomycin-R_OHBP_Dase"/>
</dbReference>
<dbReference type="GeneID" id="61528458"/>
<dbReference type="STRING" id="190721.ACS15_4397"/>
<protein>
    <submittedName>
        <fullName evidence="1">Glyoxalase</fullName>
    </submittedName>
</protein>
<reference evidence="2" key="1">
    <citation type="submission" date="2016-06" db="EMBL/GenBank/DDBJ databases">
        <authorList>
            <person name="Xu Y."/>
            <person name="Nagy A."/>
            <person name="Yan X."/>
            <person name="Kim S.W."/>
            <person name="Haley B."/>
            <person name="Liu N.T."/>
            <person name="Nou X."/>
        </authorList>
    </citation>
    <scope>NUCLEOTIDE SEQUENCE [LARGE SCALE GENOMIC DNA]</scope>
    <source>
        <strain evidence="2">ATCC 49129</strain>
    </source>
</reference>
<dbReference type="Pfam" id="PF00903">
    <property type="entry name" value="Glyoxalase"/>
    <property type="match status" value="1"/>
</dbReference>
<keyword evidence="2" id="KW-1185">Reference proteome</keyword>
<dbReference type="Gene3D" id="3.10.180.10">
    <property type="entry name" value="2,3-Dihydroxybiphenyl 1,2-Dioxygenase, domain 1"/>
    <property type="match status" value="1"/>
</dbReference>
<dbReference type="RefSeq" id="WP_064807174.1">
    <property type="nucleotide sequence ID" value="NZ_CP016023.1"/>
</dbReference>
<sequence length="117" mass="12460">MQCKLLLYPVDGVSAALPFFEQGLGLAVKFRDGERYCALDAGPLTIALVAGGERLHAQPAPAFAVVPGEDIREALDRLLAQGAQLAEPLTQGPHEWRAVVTTPQGFPLVVSAKLDNK</sequence>
<dbReference type="AlphaFoldDB" id="A0A192A3V7"/>
<proteinExistence type="predicted"/>
<accession>A0A192A3V7</accession>
<gene>
    <name evidence="1" type="ORF">A9Y76_20700</name>
</gene>
<evidence type="ECO:0000313" key="2">
    <source>
        <dbReference type="Proteomes" id="UP000078572"/>
    </source>
</evidence>
<name>A0A192A3V7_9RALS</name>
<dbReference type="OrthoDB" id="8965356at2"/>